<sequence>MCFDQTVFISVFLAPKRVIAVYVLILHKEGGNTELLQYALTREGCTQKAVFDFISLLTEIRLKLPDCIVIYRSFFPASSTTEQITRCLDMFIPIHWFEFSILLYDVNNDKAALSEILCSELCTEEKNEQTRRLLDSAMHTIHRLQCLPQQFRAAEKKLYAILMETNAALSLKEMSYALWGTCTSAHIRTLYTYIHRIKHLLQEDQSRSEVLVKIKKGCYKLTFGEW</sequence>
<dbReference type="EMBL" id="AWVH01000037">
    <property type="protein sequence ID" value="ERJ92408.1"/>
    <property type="molecule type" value="Genomic_DNA"/>
</dbReference>
<gene>
    <name evidence="1" type="ORF">HMPREF9193_01569</name>
</gene>
<organism evidence="1 2">
    <name type="scientific">Treponema lecithinolyticum ATCC 700332</name>
    <dbReference type="NCBI Taxonomy" id="1321815"/>
    <lineage>
        <taxon>Bacteria</taxon>
        <taxon>Pseudomonadati</taxon>
        <taxon>Spirochaetota</taxon>
        <taxon>Spirochaetia</taxon>
        <taxon>Spirochaetales</taxon>
        <taxon>Treponemataceae</taxon>
        <taxon>Treponema</taxon>
    </lineage>
</organism>
<evidence type="ECO:0000313" key="2">
    <source>
        <dbReference type="Proteomes" id="UP000016649"/>
    </source>
</evidence>
<evidence type="ECO:0008006" key="3">
    <source>
        <dbReference type="Google" id="ProtNLM"/>
    </source>
</evidence>
<protein>
    <recommendedName>
        <fullName evidence="3">OmpR/PhoB-type domain-containing protein</fullName>
    </recommendedName>
</protein>
<comment type="caution">
    <text evidence="1">The sequence shown here is derived from an EMBL/GenBank/DDBJ whole genome shotgun (WGS) entry which is preliminary data.</text>
</comment>
<keyword evidence="2" id="KW-1185">Reference proteome</keyword>
<name>A0ABN0NXX6_TRELE</name>
<reference evidence="1 2" key="1">
    <citation type="submission" date="2013-08" db="EMBL/GenBank/DDBJ databases">
        <authorList>
            <person name="Weinstock G."/>
            <person name="Sodergren E."/>
            <person name="Wylie T."/>
            <person name="Fulton L."/>
            <person name="Fulton R."/>
            <person name="Fronick C."/>
            <person name="O'Laughlin M."/>
            <person name="Godfrey J."/>
            <person name="Miner T."/>
            <person name="Herter B."/>
            <person name="Appelbaum E."/>
            <person name="Cordes M."/>
            <person name="Lek S."/>
            <person name="Wollam A."/>
            <person name="Pepin K.H."/>
            <person name="Palsikar V.B."/>
            <person name="Mitreva M."/>
            <person name="Wilson R.K."/>
        </authorList>
    </citation>
    <scope>NUCLEOTIDE SEQUENCE [LARGE SCALE GENOMIC DNA]</scope>
    <source>
        <strain evidence="1 2">ATCC 700332</strain>
    </source>
</reference>
<dbReference type="Proteomes" id="UP000016649">
    <property type="component" value="Unassembled WGS sequence"/>
</dbReference>
<accession>A0ABN0NXX6</accession>
<evidence type="ECO:0000313" key="1">
    <source>
        <dbReference type="EMBL" id="ERJ92408.1"/>
    </source>
</evidence>
<proteinExistence type="predicted"/>